<feature type="transmembrane region" description="Helical" evidence="1">
    <location>
        <begin position="89"/>
        <end position="110"/>
    </location>
</feature>
<sequence>MNYLKAFGVKLLITSIAVLSTFSIFYDASIFKVLLAIFIITGVSFVIGDMMLLPRVSNTMATIMDLPLNFALLWLTGELLLFAPTWEILSVAVFAAVLITVLEPFVHLLLERPEMGNVTTLSKDRFQTEISKELDEREEDK</sequence>
<keyword evidence="3" id="KW-1185">Reference proteome</keyword>
<dbReference type="RefSeq" id="WP_153402448.1">
    <property type="nucleotide sequence ID" value="NZ_ML762427.1"/>
</dbReference>
<feature type="transmembrane region" description="Helical" evidence="1">
    <location>
        <begin position="32"/>
        <end position="54"/>
    </location>
</feature>
<protein>
    <submittedName>
        <fullName evidence="2">DUF2512 family protein</fullName>
    </submittedName>
</protein>
<accession>A0A7C8GUT6</accession>
<dbReference type="EMBL" id="WEID01000035">
    <property type="protein sequence ID" value="KAB8137841.1"/>
    <property type="molecule type" value="Genomic_DNA"/>
</dbReference>
<dbReference type="Pfam" id="PF10710">
    <property type="entry name" value="DUF2512"/>
    <property type="match status" value="1"/>
</dbReference>
<keyword evidence="1" id="KW-1133">Transmembrane helix</keyword>
<name>A0A7C8GUT6_9BACI</name>
<evidence type="ECO:0000313" key="3">
    <source>
        <dbReference type="Proteomes" id="UP000480246"/>
    </source>
</evidence>
<evidence type="ECO:0000313" key="2">
    <source>
        <dbReference type="EMBL" id="KAB8137841.1"/>
    </source>
</evidence>
<reference evidence="2 3" key="1">
    <citation type="submission" date="2019-10" db="EMBL/GenBank/DDBJ databases">
        <title>Gracilibacillus sp. nov. isolated from rice seeds.</title>
        <authorList>
            <person name="He S."/>
        </authorList>
    </citation>
    <scope>NUCLEOTIDE SEQUENCE [LARGE SCALE GENOMIC DNA]</scope>
    <source>
        <strain evidence="2 3">TD8</strain>
    </source>
</reference>
<evidence type="ECO:0000256" key="1">
    <source>
        <dbReference type="SAM" id="Phobius"/>
    </source>
</evidence>
<comment type="caution">
    <text evidence="2">The sequence shown here is derived from an EMBL/GenBank/DDBJ whole genome shotgun (WGS) entry which is preliminary data.</text>
</comment>
<proteinExistence type="predicted"/>
<dbReference type="AlphaFoldDB" id="A0A7C8GUT6"/>
<keyword evidence="1" id="KW-0472">Membrane</keyword>
<organism evidence="2 3">
    <name type="scientific">Gracilibacillus oryzae</name>
    <dbReference type="NCBI Taxonomy" id="1672701"/>
    <lineage>
        <taxon>Bacteria</taxon>
        <taxon>Bacillati</taxon>
        <taxon>Bacillota</taxon>
        <taxon>Bacilli</taxon>
        <taxon>Bacillales</taxon>
        <taxon>Bacillaceae</taxon>
        <taxon>Gracilibacillus</taxon>
    </lineage>
</organism>
<dbReference type="Proteomes" id="UP000480246">
    <property type="component" value="Unassembled WGS sequence"/>
</dbReference>
<dbReference type="OrthoDB" id="2111682at2"/>
<feature type="transmembrane region" description="Helical" evidence="1">
    <location>
        <begin position="7"/>
        <end position="26"/>
    </location>
</feature>
<dbReference type="InterPro" id="IPR019649">
    <property type="entry name" value="DUF2512"/>
</dbReference>
<keyword evidence="1" id="KW-0812">Transmembrane</keyword>
<feature type="transmembrane region" description="Helical" evidence="1">
    <location>
        <begin position="66"/>
        <end position="83"/>
    </location>
</feature>
<gene>
    <name evidence="2" type="ORF">F9U64_07865</name>
</gene>